<keyword evidence="7" id="KW-0627">Porphyrin biosynthesis</keyword>
<dbReference type="HAMAP" id="MF_00323">
    <property type="entry name" value="Ferrochelatase"/>
    <property type="match status" value="1"/>
</dbReference>
<keyword evidence="6" id="KW-0456">Lyase</keyword>
<protein>
    <submittedName>
        <fullName evidence="8">Ferrochelatase</fullName>
    </submittedName>
</protein>
<dbReference type="InterPro" id="IPR033659">
    <property type="entry name" value="Ferrochelatase_N"/>
</dbReference>
<dbReference type="FunFam" id="3.40.50.1400:FF:000002">
    <property type="entry name" value="Ferrochelatase"/>
    <property type="match status" value="1"/>
</dbReference>
<organism evidence="8">
    <name type="scientific">uncultured microorganism</name>
    <dbReference type="NCBI Taxonomy" id="358574"/>
    <lineage>
        <taxon>unclassified sequences</taxon>
        <taxon>environmental samples</taxon>
    </lineage>
</organism>
<dbReference type="InterPro" id="IPR001015">
    <property type="entry name" value="Ferrochelatase"/>
</dbReference>
<dbReference type="GO" id="GO:0006783">
    <property type="term" value="P:heme biosynthetic process"/>
    <property type="evidence" value="ECO:0007669"/>
    <property type="project" value="UniProtKB-KW"/>
</dbReference>
<evidence type="ECO:0000313" key="8">
    <source>
        <dbReference type="EMBL" id="AEJ31928.1"/>
    </source>
</evidence>
<dbReference type="EMBL" id="JF737991">
    <property type="protein sequence ID" value="AEJ31928.1"/>
    <property type="molecule type" value="Genomic_DNA"/>
</dbReference>
<evidence type="ECO:0000256" key="2">
    <source>
        <dbReference type="ARBA" id="ARBA00022490"/>
    </source>
</evidence>
<reference evidence="8" key="1">
    <citation type="submission" date="2011-03" db="EMBL/GenBank/DDBJ databases">
        <title>Construction and preliminary analysis of metagenomic library of Arctic deep-sea sediment.</title>
        <authorList>
            <person name="Jia J.Z."/>
        </authorList>
    </citation>
    <scope>NUCLEOTIDE SEQUENCE</scope>
</reference>
<evidence type="ECO:0000256" key="6">
    <source>
        <dbReference type="ARBA" id="ARBA00023239"/>
    </source>
</evidence>
<evidence type="ECO:0000256" key="3">
    <source>
        <dbReference type="ARBA" id="ARBA00022723"/>
    </source>
</evidence>
<evidence type="ECO:0000256" key="5">
    <source>
        <dbReference type="ARBA" id="ARBA00023133"/>
    </source>
</evidence>
<name>F8U8W9_9ZZZZ</name>
<keyword evidence="2" id="KW-0963">Cytoplasm</keyword>
<dbReference type="AlphaFoldDB" id="F8U8W9"/>
<dbReference type="InterPro" id="IPR019772">
    <property type="entry name" value="Ferrochelatase_AS"/>
</dbReference>
<evidence type="ECO:0000256" key="1">
    <source>
        <dbReference type="ARBA" id="ARBA00004744"/>
    </source>
</evidence>
<dbReference type="Pfam" id="PF00762">
    <property type="entry name" value="Ferrochelatase"/>
    <property type="match status" value="1"/>
</dbReference>
<keyword evidence="4" id="KW-0408">Iron</keyword>
<comment type="pathway">
    <text evidence="1">Porphyrin-containing compound metabolism; protoheme biosynthesis.</text>
</comment>
<dbReference type="PANTHER" id="PTHR11108">
    <property type="entry name" value="FERROCHELATASE"/>
    <property type="match status" value="1"/>
</dbReference>
<dbReference type="GO" id="GO:0004325">
    <property type="term" value="F:ferrochelatase activity"/>
    <property type="evidence" value="ECO:0007669"/>
    <property type="project" value="InterPro"/>
</dbReference>
<proteinExistence type="inferred from homology"/>
<dbReference type="PANTHER" id="PTHR11108:SF1">
    <property type="entry name" value="FERROCHELATASE, MITOCHONDRIAL"/>
    <property type="match status" value="1"/>
</dbReference>
<dbReference type="InterPro" id="IPR033644">
    <property type="entry name" value="Ferrochelatase_C"/>
</dbReference>
<dbReference type="SUPFAM" id="SSF53800">
    <property type="entry name" value="Chelatase"/>
    <property type="match status" value="1"/>
</dbReference>
<dbReference type="PROSITE" id="PS00534">
    <property type="entry name" value="FERROCHELATASE"/>
    <property type="match status" value="1"/>
</dbReference>
<evidence type="ECO:0000256" key="7">
    <source>
        <dbReference type="ARBA" id="ARBA00023244"/>
    </source>
</evidence>
<dbReference type="NCBIfam" id="TIGR00109">
    <property type="entry name" value="hemH"/>
    <property type="match status" value="1"/>
</dbReference>
<accession>F8U8W9</accession>
<dbReference type="CDD" id="cd00419">
    <property type="entry name" value="Ferrochelatase_C"/>
    <property type="match status" value="1"/>
</dbReference>
<evidence type="ECO:0000256" key="4">
    <source>
        <dbReference type="ARBA" id="ARBA00023004"/>
    </source>
</evidence>
<dbReference type="CDD" id="cd03411">
    <property type="entry name" value="Ferrochelatase_N"/>
    <property type="match status" value="1"/>
</dbReference>
<keyword evidence="5" id="KW-0350">Heme biosynthesis</keyword>
<dbReference type="Gene3D" id="3.40.50.1400">
    <property type="match status" value="2"/>
</dbReference>
<dbReference type="GO" id="GO:0046872">
    <property type="term" value="F:metal ion binding"/>
    <property type="evidence" value="ECO:0007669"/>
    <property type="project" value="UniProtKB-KW"/>
</dbReference>
<reference evidence="8" key="2">
    <citation type="journal article" date="2016" name="Gene">
        <title>Identification and characterization of a chitin deacetylase from a metagenomic library of deep-sea sediments of the Arctic Ocean.</title>
        <authorList>
            <person name="Liu J."/>
            <person name="Jia Z."/>
            <person name="Li S."/>
            <person name="Li Y."/>
            <person name="You Q."/>
            <person name="Zhang C."/>
            <person name="Zheng X."/>
            <person name="Xiong G."/>
            <person name="Zhao J."/>
            <person name="Qi C."/>
            <person name="Yang J."/>
        </authorList>
    </citation>
    <scope>NUCLEOTIDE SEQUENCE</scope>
</reference>
<keyword evidence="3" id="KW-0479">Metal-binding</keyword>
<sequence length="361" mass="40989">MSPEPIYQHGSSSGIGILLVNLGTPDAPTPRALRPYLKEFLSNSRVIEIPRWIWWLVLNGVILNTRPKKSAEKYALIWTPEGSPLKVHTERQTRLLQGFIGERVKPVPMVEYAMSIGNPSISEVLSRMKQHGCERILVLPLYPQYAASSTAVAFDAVFSQLKKMRNVPAIRTVKHYHDHPGYINALAQNVRDYWIKTGKPDKLVMSFHGVPRFTLDKGDPYHCECQKTGRLLAEALNLDTSQFQVCFQSRFGKTEWLKPYTTEILEQLGKQNSRRIDVVCPGFVSDCLETLEEIAMEGRTTFVQAGGQKFHYIPCLNERDDWIHVLVDIALANLQGWLGLEKSEEEAEQSRQRAVKMGAKK</sequence>
<dbReference type="UniPathway" id="UPA00252"/>